<dbReference type="KEGG" id="cpoy:GP475_05195"/>
<dbReference type="EMBL" id="CP046884">
    <property type="protein sequence ID" value="QNQ90108.1"/>
    <property type="molecule type" value="Genomic_DNA"/>
</dbReference>
<dbReference type="SMART" id="SM00100">
    <property type="entry name" value="cNMP"/>
    <property type="match status" value="1"/>
</dbReference>
<dbReference type="SUPFAM" id="SSF81301">
    <property type="entry name" value="Nucleotidyltransferase"/>
    <property type="match status" value="1"/>
</dbReference>
<dbReference type="InterPro" id="IPR018490">
    <property type="entry name" value="cNMP-bd_dom_sf"/>
</dbReference>
<dbReference type="Pfam" id="PF03445">
    <property type="entry name" value="DUF294"/>
    <property type="match status" value="1"/>
</dbReference>
<accession>A0A7H0SNI3</accession>
<dbReference type="Proteomes" id="UP000516320">
    <property type="component" value="Chromosome"/>
</dbReference>
<dbReference type="InterPro" id="IPR014710">
    <property type="entry name" value="RmlC-like_jellyroll"/>
</dbReference>
<evidence type="ECO:0000313" key="2">
    <source>
        <dbReference type="EMBL" id="QNQ90108.1"/>
    </source>
</evidence>
<dbReference type="Gene3D" id="2.60.120.10">
    <property type="entry name" value="Jelly Rolls"/>
    <property type="match status" value="1"/>
</dbReference>
<proteinExistence type="predicted"/>
<dbReference type="PANTHER" id="PTHR43080">
    <property type="entry name" value="CBS DOMAIN-CONTAINING PROTEIN CBSX3, MITOCHONDRIAL"/>
    <property type="match status" value="1"/>
</dbReference>
<dbReference type="GO" id="GO:0008773">
    <property type="term" value="F:[protein-PII] uridylyltransferase activity"/>
    <property type="evidence" value="ECO:0007669"/>
    <property type="project" value="InterPro"/>
</dbReference>
<dbReference type="PANTHER" id="PTHR43080:SF2">
    <property type="entry name" value="CBS DOMAIN-CONTAINING PROTEIN"/>
    <property type="match status" value="1"/>
</dbReference>
<evidence type="ECO:0000256" key="1">
    <source>
        <dbReference type="ARBA" id="ARBA00023122"/>
    </source>
</evidence>
<protein>
    <submittedName>
        <fullName evidence="2">CBS domain-containing protein</fullName>
    </submittedName>
</protein>
<keyword evidence="1" id="KW-0129">CBS domain</keyword>
<dbReference type="CDD" id="cd00038">
    <property type="entry name" value="CAP_ED"/>
    <property type="match status" value="1"/>
</dbReference>
<dbReference type="InterPro" id="IPR051257">
    <property type="entry name" value="Diverse_CBS-Domain"/>
</dbReference>
<reference evidence="2 3" key="1">
    <citation type="submission" date="2019-12" db="EMBL/GenBank/DDBJ databases">
        <title>Corynebacterium sp. nov., isolated from feces of the Anser Albifrons in China.</title>
        <authorList>
            <person name="Liu Q."/>
        </authorList>
    </citation>
    <scope>NUCLEOTIDE SEQUENCE [LARGE SCALE GENOMIC DNA]</scope>
    <source>
        <strain evidence="2 3">4H37-19</strain>
    </source>
</reference>
<dbReference type="PROSITE" id="PS50042">
    <property type="entry name" value="CNMP_BINDING_3"/>
    <property type="match status" value="1"/>
</dbReference>
<keyword evidence="3" id="KW-1185">Reference proteome</keyword>
<dbReference type="InterPro" id="IPR005105">
    <property type="entry name" value="GlnD_Uridyltrans_N"/>
</dbReference>
<dbReference type="InterPro" id="IPR046342">
    <property type="entry name" value="CBS_dom_sf"/>
</dbReference>
<dbReference type="Gene3D" id="3.30.460.10">
    <property type="entry name" value="Beta Polymerase, domain 2"/>
    <property type="match status" value="1"/>
</dbReference>
<organism evidence="2 3">
    <name type="scientific">Corynebacterium poyangense</name>
    <dbReference type="NCBI Taxonomy" id="2684405"/>
    <lineage>
        <taxon>Bacteria</taxon>
        <taxon>Bacillati</taxon>
        <taxon>Actinomycetota</taxon>
        <taxon>Actinomycetes</taxon>
        <taxon>Mycobacteriales</taxon>
        <taxon>Corynebacteriaceae</taxon>
        <taxon>Corynebacterium</taxon>
    </lineage>
</organism>
<dbReference type="SMART" id="SM00116">
    <property type="entry name" value="CBS"/>
    <property type="match status" value="2"/>
</dbReference>
<dbReference type="Pfam" id="PF00571">
    <property type="entry name" value="CBS"/>
    <property type="match status" value="2"/>
</dbReference>
<dbReference type="AlphaFoldDB" id="A0A7H0SNI3"/>
<dbReference type="InterPro" id="IPR018821">
    <property type="entry name" value="DUF294_put_nucleoTrafse_sb-bd"/>
</dbReference>
<dbReference type="Pfam" id="PF10335">
    <property type="entry name" value="DUF294_C"/>
    <property type="match status" value="1"/>
</dbReference>
<evidence type="ECO:0000313" key="3">
    <source>
        <dbReference type="Proteomes" id="UP000516320"/>
    </source>
</evidence>
<dbReference type="PROSITE" id="PS51371">
    <property type="entry name" value="CBS"/>
    <property type="match status" value="2"/>
</dbReference>
<dbReference type="SUPFAM" id="SSF54631">
    <property type="entry name" value="CBS-domain pair"/>
    <property type="match status" value="1"/>
</dbReference>
<dbReference type="InterPro" id="IPR043519">
    <property type="entry name" value="NT_sf"/>
</dbReference>
<dbReference type="CDD" id="cd05401">
    <property type="entry name" value="NT_GlnE_GlnD_like"/>
    <property type="match status" value="1"/>
</dbReference>
<dbReference type="CDD" id="cd04587">
    <property type="entry name" value="CBS_pair_CAP-ED_NT_Pol-beta-like_DUF294_assoc"/>
    <property type="match status" value="1"/>
</dbReference>
<gene>
    <name evidence="2" type="ORF">GP475_05195</name>
</gene>
<dbReference type="InterPro" id="IPR000644">
    <property type="entry name" value="CBS_dom"/>
</dbReference>
<name>A0A7H0SNI3_9CORY</name>
<dbReference type="RefSeq" id="WP_187975569.1">
    <property type="nucleotide sequence ID" value="NZ_CP046884.1"/>
</dbReference>
<sequence length="618" mass="68540">MSVEIEAVRDFIAEVEPFSRLPESVLNDVARHITMTYVPKGTEVVAYGHNNDQLFIIRTGAVDVLDEQGLLLDRRDAGGSFGYSSLMGEPNFRYQVITVEDSLLMILKESTFSELAQAHPEFERFYSSQSRRIAAEAEQLRQGPSNELLRTTISTFMVTNPLCIPATTSIQHAAVVMRDHDSSSLLVTASDGELRGILTDRDLRSRVLAAGHDPQQPVSTIMTSNLLTTSSTAPAFEVMLLMAEHGIHHMPVVDDGELRGILSSADVIRLLHQDPIYLTADLSRRTFEDMTDAYRDAVTLALRFIEKGSHPQDVAGLLTMVADSIARRLITLAEEELGPAPIPWAFVALGSQGRKEMGLASDQDNALILDNSYREDEHGEYFRRFTEMICQGLHRAGQILCPGDMMAQNPQWRMTLAQWQDTFHTWITAPQPEALLHAQIFFDLRGIAGDQHLVDSLHRDVVEMAQGASRLHAHLAALAARREPPLGFFRGFVVDRSGEYANTLDVKKGGIAAIVQMARLYALHAGSLSLSTRSRLQEAAAAGTLSDDSSRNLQDAFDVLSSLTLKHQADQVIAGHDPDYHLNPANLSKMDREHLRDSFQLIKNLQTALATKYPVRNI</sequence>
<dbReference type="InterPro" id="IPR000595">
    <property type="entry name" value="cNMP-bd_dom"/>
</dbReference>
<dbReference type="SUPFAM" id="SSF51206">
    <property type="entry name" value="cAMP-binding domain-like"/>
    <property type="match status" value="1"/>
</dbReference>
<dbReference type="Pfam" id="PF00027">
    <property type="entry name" value="cNMP_binding"/>
    <property type="match status" value="1"/>
</dbReference>
<dbReference type="Gene3D" id="3.10.580.10">
    <property type="entry name" value="CBS-domain"/>
    <property type="match status" value="1"/>
</dbReference>